<dbReference type="Proteomes" id="UP000444960">
    <property type="component" value="Unassembled WGS sequence"/>
</dbReference>
<sequence>MTRAARRRRGSRLFVAAALAAVVALVATACSDGHTDVRLSAPYGWPMYGGGPSNASFTYAQIPSDLEPVWNRDVGGPIGAPFAINGSGDVSTTSATPSGCNFNVFDQRSGRKNYCKRLHDGSTNNTALFDQIGQPYIGEAGMFYAFNGGGAVRWRYPTYGSALSAKFGAPGRVLVATTQGQVLLLNAQTGDLTAPERLLRTDTKVDATAGLNDCATGGAGCAISAAPAVDLGTRRAFLNFFPQGARASQVKALSYQDGAITDLWSTDIGGGVVGAVTLSADGRTAYAFGRDGKLYALNAADGAVRWSHDLGRRGHTSLSVSPDGVLVPGSDAPGPLLILRDKGDSVEQVARKDDSMVVGPTTQTAAGTVWSVTRSPDSLDLTEFDVATGSVERTLPMPGATGSSAGIAVSAWGSIAVATTGGAVYFFYHQF</sequence>
<dbReference type="SUPFAM" id="SSF50998">
    <property type="entry name" value="Quinoprotein alcohol dehydrogenase-like"/>
    <property type="match status" value="1"/>
</dbReference>
<dbReference type="PROSITE" id="PS51257">
    <property type="entry name" value="PROKAR_LIPOPROTEIN"/>
    <property type="match status" value="1"/>
</dbReference>
<feature type="chain" id="PRO_5029605756" description="Pyrrolo-quinoline quinone repeat domain-containing protein" evidence="2">
    <location>
        <begin position="30"/>
        <end position="431"/>
    </location>
</feature>
<dbReference type="AlphaFoldDB" id="A0A7I9VE58"/>
<dbReference type="RefSeq" id="WP_161897126.1">
    <property type="nucleotide sequence ID" value="NZ_BJOV01000005.1"/>
</dbReference>
<feature type="transmembrane region" description="Helical" evidence="1">
    <location>
        <begin position="405"/>
        <end position="428"/>
    </location>
</feature>
<name>A0A7I9VE58_9ACTN</name>
<evidence type="ECO:0000313" key="4">
    <source>
        <dbReference type="EMBL" id="GEE03639.1"/>
    </source>
</evidence>
<dbReference type="InterPro" id="IPR002372">
    <property type="entry name" value="PQQ_rpt_dom"/>
</dbReference>
<evidence type="ECO:0000256" key="2">
    <source>
        <dbReference type="SAM" id="SignalP"/>
    </source>
</evidence>
<reference evidence="5" key="1">
    <citation type="submission" date="2019-06" db="EMBL/GenBank/DDBJ databases">
        <title>Gordonia isolated from sludge of a wastewater treatment plant.</title>
        <authorList>
            <person name="Tamura T."/>
            <person name="Aoyama K."/>
            <person name="Kang Y."/>
            <person name="Saito S."/>
            <person name="Akiyama N."/>
            <person name="Yazawa K."/>
            <person name="Gonoi T."/>
            <person name="Mikami Y."/>
        </authorList>
    </citation>
    <scope>NUCLEOTIDE SEQUENCE [LARGE SCALE GENOMIC DNA]</scope>
    <source>
        <strain evidence="5">NBRC 107696</strain>
    </source>
</reference>
<dbReference type="InterPro" id="IPR011047">
    <property type="entry name" value="Quinoprotein_ADH-like_sf"/>
</dbReference>
<keyword evidence="1" id="KW-0812">Transmembrane</keyword>
<dbReference type="InterPro" id="IPR015943">
    <property type="entry name" value="WD40/YVTN_repeat-like_dom_sf"/>
</dbReference>
<organism evidence="4 5">
    <name type="scientific">Gordonia spumicola</name>
    <dbReference type="NCBI Taxonomy" id="589161"/>
    <lineage>
        <taxon>Bacteria</taxon>
        <taxon>Bacillati</taxon>
        <taxon>Actinomycetota</taxon>
        <taxon>Actinomycetes</taxon>
        <taxon>Mycobacteriales</taxon>
        <taxon>Gordoniaceae</taxon>
        <taxon>Gordonia</taxon>
    </lineage>
</organism>
<evidence type="ECO:0000313" key="5">
    <source>
        <dbReference type="Proteomes" id="UP000444960"/>
    </source>
</evidence>
<keyword evidence="1" id="KW-1133">Transmembrane helix</keyword>
<dbReference type="Gene3D" id="2.130.10.10">
    <property type="entry name" value="YVTN repeat-like/Quinoprotein amine dehydrogenase"/>
    <property type="match status" value="2"/>
</dbReference>
<proteinExistence type="predicted"/>
<accession>A0A7I9VE58</accession>
<comment type="caution">
    <text evidence="4">The sequence shown here is derived from an EMBL/GenBank/DDBJ whole genome shotgun (WGS) entry which is preliminary data.</text>
</comment>
<keyword evidence="2" id="KW-0732">Signal</keyword>
<dbReference type="OrthoDB" id="6189277at2"/>
<dbReference type="EMBL" id="BJOV01000005">
    <property type="protein sequence ID" value="GEE03639.1"/>
    <property type="molecule type" value="Genomic_DNA"/>
</dbReference>
<protein>
    <recommendedName>
        <fullName evidence="3">Pyrrolo-quinoline quinone repeat domain-containing protein</fullName>
    </recommendedName>
</protein>
<dbReference type="Pfam" id="PF13360">
    <property type="entry name" value="PQQ_2"/>
    <property type="match status" value="1"/>
</dbReference>
<evidence type="ECO:0000259" key="3">
    <source>
        <dbReference type="Pfam" id="PF13360"/>
    </source>
</evidence>
<feature type="domain" description="Pyrrolo-quinoline quinone repeat" evidence="3">
    <location>
        <begin position="248"/>
        <end position="406"/>
    </location>
</feature>
<gene>
    <name evidence="4" type="ORF">nbrc107696_40850</name>
</gene>
<keyword evidence="1" id="KW-0472">Membrane</keyword>
<keyword evidence="5" id="KW-1185">Reference proteome</keyword>
<evidence type="ECO:0000256" key="1">
    <source>
        <dbReference type="SAM" id="Phobius"/>
    </source>
</evidence>
<feature type="signal peptide" evidence="2">
    <location>
        <begin position="1"/>
        <end position="29"/>
    </location>
</feature>